<dbReference type="InterPro" id="IPR016163">
    <property type="entry name" value="Ald_DH_C"/>
</dbReference>
<evidence type="ECO:0000256" key="1">
    <source>
        <dbReference type="ARBA" id="ARBA00009986"/>
    </source>
</evidence>
<dbReference type="SUPFAM" id="SSF53720">
    <property type="entry name" value="ALDH-like"/>
    <property type="match status" value="1"/>
</dbReference>
<sequence length="492" mass="50375">MIIGHDIAGIREDAEGRSTIDVVNPADGSVIASVVAGSPADVDRAVAAAADAFGSWSTTPMAQRIVHVEALAEGLARHRERLAATLSAEMGSPIAFARSAQVGVAIADLARLVDAARAHVERESVSNSLVVSEPVGVVAAITPWNFPLHQIMLKVGAAILAGCTVVLKPSEVAPLNAAIVGDILREIGLPAGVVNIVHGDGAGVGSPLVAHPGVDMVTFTGSRGVGESVARAAAATIKKVALELGGKSAAIVLDDAPLEDSVRSVLASCFANAGQTCAAQTRVLVPADMLDAWQDAAITVAAGWAPGDPGVEATATGPVASVLQQERVRGHIATAIAEGARVLTGGLDIVEPTAGGAYVQPTIFTDVTPEMQIFHEEVFGPVLTITPYATVDEAVDLANDSVYGLSGGVWSSDPRRALDVALRMRTGTVGINGAGLDVGAPFGGYKQSGIGRECGVHGFEEFLELKSVMGAAALIDDLRDRLQTRNTADTNQ</sequence>
<feature type="active site" evidence="5">
    <location>
        <position position="243"/>
    </location>
</feature>
<dbReference type="EMBL" id="VFOX01000001">
    <property type="protein sequence ID" value="TQL86881.1"/>
    <property type="molecule type" value="Genomic_DNA"/>
</dbReference>
<dbReference type="InterPro" id="IPR029510">
    <property type="entry name" value="Ald_DH_CS_GLU"/>
</dbReference>
<dbReference type="OrthoDB" id="6882680at2"/>
<evidence type="ECO:0000256" key="5">
    <source>
        <dbReference type="PROSITE-ProRule" id="PRU10007"/>
    </source>
</evidence>
<dbReference type="Gene3D" id="3.40.605.10">
    <property type="entry name" value="Aldehyde Dehydrogenase, Chain A, domain 1"/>
    <property type="match status" value="1"/>
</dbReference>
<dbReference type="InterPro" id="IPR016160">
    <property type="entry name" value="Ald_DH_CS_CYS"/>
</dbReference>
<accession>A0A543BPW9</accession>
<name>A0A543BPW9_9MICO</name>
<comment type="catalytic activity">
    <reaction evidence="4">
        <text>an aldehyde + NAD(+) + H2O = a carboxylate + NADH + 2 H(+)</text>
        <dbReference type="Rhea" id="RHEA:16185"/>
        <dbReference type="ChEBI" id="CHEBI:15377"/>
        <dbReference type="ChEBI" id="CHEBI:15378"/>
        <dbReference type="ChEBI" id="CHEBI:17478"/>
        <dbReference type="ChEBI" id="CHEBI:29067"/>
        <dbReference type="ChEBI" id="CHEBI:57540"/>
        <dbReference type="ChEBI" id="CHEBI:57945"/>
        <dbReference type="EC" id="1.2.1.3"/>
    </reaction>
</comment>
<comment type="similarity">
    <text evidence="1 6">Belongs to the aldehyde dehydrogenase family.</text>
</comment>
<dbReference type="GO" id="GO:0004029">
    <property type="term" value="F:aldehyde dehydrogenase (NAD+) activity"/>
    <property type="evidence" value="ECO:0007669"/>
    <property type="project" value="UniProtKB-EC"/>
</dbReference>
<dbReference type="PANTHER" id="PTHR42804:SF1">
    <property type="entry name" value="ALDEHYDE DEHYDROGENASE-RELATED"/>
    <property type="match status" value="1"/>
</dbReference>
<organism evidence="8 9">
    <name type="scientific">Microbacterium saperdae</name>
    <dbReference type="NCBI Taxonomy" id="69368"/>
    <lineage>
        <taxon>Bacteria</taxon>
        <taxon>Bacillati</taxon>
        <taxon>Actinomycetota</taxon>
        <taxon>Actinomycetes</taxon>
        <taxon>Micrococcales</taxon>
        <taxon>Microbacteriaceae</taxon>
        <taxon>Microbacterium</taxon>
    </lineage>
</organism>
<dbReference type="PANTHER" id="PTHR42804">
    <property type="entry name" value="ALDEHYDE DEHYDROGENASE"/>
    <property type="match status" value="1"/>
</dbReference>
<dbReference type="RefSeq" id="WP_141872691.1">
    <property type="nucleotide sequence ID" value="NZ_VFOX01000001.1"/>
</dbReference>
<keyword evidence="2 6" id="KW-0560">Oxidoreductase</keyword>
<evidence type="ECO:0000256" key="4">
    <source>
        <dbReference type="ARBA" id="ARBA00049194"/>
    </source>
</evidence>
<protein>
    <recommendedName>
        <fullName evidence="3">aldehyde dehydrogenase (NAD(+))</fullName>
        <ecNumber evidence="3">1.2.1.3</ecNumber>
    </recommendedName>
</protein>
<dbReference type="CDD" id="cd07138">
    <property type="entry name" value="ALDH_CddD_SSP0762"/>
    <property type="match status" value="1"/>
</dbReference>
<evidence type="ECO:0000313" key="8">
    <source>
        <dbReference type="EMBL" id="TQL86881.1"/>
    </source>
</evidence>
<dbReference type="PROSITE" id="PS00070">
    <property type="entry name" value="ALDEHYDE_DEHYDR_CYS"/>
    <property type="match status" value="1"/>
</dbReference>
<evidence type="ECO:0000256" key="2">
    <source>
        <dbReference type="ARBA" id="ARBA00023002"/>
    </source>
</evidence>
<dbReference type="Pfam" id="PF00171">
    <property type="entry name" value="Aldedh"/>
    <property type="match status" value="1"/>
</dbReference>
<proteinExistence type="inferred from homology"/>
<evidence type="ECO:0000313" key="9">
    <source>
        <dbReference type="Proteomes" id="UP000317209"/>
    </source>
</evidence>
<reference evidence="8 9" key="1">
    <citation type="submission" date="2019-06" db="EMBL/GenBank/DDBJ databases">
        <title>Sequencing the genomes of 1000 actinobacteria strains.</title>
        <authorList>
            <person name="Klenk H.-P."/>
        </authorList>
    </citation>
    <scope>NUCLEOTIDE SEQUENCE [LARGE SCALE GENOMIC DNA]</scope>
    <source>
        <strain evidence="8 9">DSM 20169</strain>
    </source>
</reference>
<evidence type="ECO:0000256" key="6">
    <source>
        <dbReference type="RuleBase" id="RU003345"/>
    </source>
</evidence>
<keyword evidence="9" id="KW-1185">Reference proteome</keyword>
<dbReference type="EC" id="1.2.1.3" evidence="3"/>
<dbReference type="Proteomes" id="UP000317209">
    <property type="component" value="Unassembled WGS sequence"/>
</dbReference>
<comment type="caution">
    <text evidence="8">The sequence shown here is derived from an EMBL/GenBank/DDBJ whole genome shotgun (WGS) entry which is preliminary data.</text>
</comment>
<dbReference type="Gene3D" id="3.40.309.10">
    <property type="entry name" value="Aldehyde Dehydrogenase, Chain A, domain 2"/>
    <property type="match status" value="1"/>
</dbReference>
<evidence type="ECO:0000259" key="7">
    <source>
        <dbReference type="Pfam" id="PF00171"/>
    </source>
</evidence>
<dbReference type="AlphaFoldDB" id="A0A543BPW9"/>
<dbReference type="InterPro" id="IPR016162">
    <property type="entry name" value="Ald_DH_N"/>
</dbReference>
<dbReference type="FunFam" id="3.40.605.10:FF:000007">
    <property type="entry name" value="NAD/NADP-dependent betaine aldehyde dehydrogenase"/>
    <property type="match status" value="1"/>
</dbReference>
<evidence type="ECO:0000256" key="3">
    <source>
        <dbReference type="ARBA" id="ARBA00024226"/>
    </source>
</evidence>
<dbReference type="InterPro" id="IPR015590">
    <property type="entry name" value="Aldehyde_DH_dom"/>
</dbReference>
<dbReference type="InterPro" id="IPR016161">
    <property type="entry name" value="Ald_DH/histidinol_DH"/>
</dbReference>
<dbReference type="PROSITE" id="PS00687">
    <property type="entry name" value="ALDEHYDE_DEHYDR_GLU"/>
    <property type="match status" value="1"/>
</dbReference>
<feature type="domain" description="Aldehyde dehydrogenase" evidence="7">
    <location>
        <begin position="15"/>
        <end position="468"/>
    </location>
</feature>
<gene>
    <name evidence="8" type="ORF">FB560_2546</name>
</gene>